<protein>
    <recommendedName>
        <fullName evidence="4">GH16 domain-containing protein</fullName>
    </recommendedName>
</protein>
<evidence type="ECO:0000256" key="1">
    <source>
        <dbReference type="SAM" id="SignalP"/>
    </source>
</evidence>
<dbReference type="Proteomes" id="UP001259832">
    <property type="component" value="Unassembled WGS sequence"/>
</dbReference>
<sequence length="1083" mass="117976">MRLYLLFAAVLGLREAQATSFTSLKLFATPLPAHFSELEPVKGLELRLFLDKSSSDAVRVTPTSAGVIFQPTFVVFNSTVSIIGDITAKAKTSGDFTITYVATLEGSQTGSAILYSQSVTVFPVPTAYRVEANEWKGVVLQSDSFENSAETPLTSSFWSEQQHGYSSNACGGVDGTNSLFFTSLGDRLALTAPLKLQGLHGKMHFNHLYGFETVQKYDSQGDNRVACEMTDIGEEVLFGYLPSTADPRYRNTWKEILEIPLPITRSKDFLAYSVVLPSVSMHQNAQFYWMQKNHSSFPIDVKTGLTRAALTAAENDPTAVRGQLGDKEREFWKYRNLFDQWAIDNVQLEVRLNVPVFSKLNSVGIGGNTIEIESSVPESWVEYTSGDGTQAFPVCKPSAPSDASPKATVTLDKSGYVHAIACLLANNLLVSSYPVRSARIFVQASEPSFTSLLDASGSVDTWTLDLKCPDCESFRYIIVPLAEEGSSFMPSCSFGSEIKAPTGKVVLTSNSKLRFVACGTDLLPSKLVESDDFIIHPRAPTFNYVTPATTTTGNMNLSIIPLSSTEPQLGVAYVLVKSENDKPSCTGSLLSGEKKMIVKVYDVVQAVACCVGVVCADSEVATWGPVKVKAEKPTYSSACSTTKPQTLVMEFATATVDASIRYQILTTDAQSSLTCLSGTLYEKMVEVSAGAVKIVAVSCLSGLQMSDYTEIDVELDKCCSGLAAYSFPSCFHVLLLQDNFTTCPGDGTGANTNWNSITSQWGGANANGGVHSENVRCVQDATLGKQVLDLTVNGDLFTGDSPIGKIMSDGVLRDRTDDDKLTKWTLDGITELSCDQVDHCPVRRVGAAVTSVRKLNSGVMSLKIKPCTAFGTLTQIWWGDYPDADTSNTKAKLPFLQLWKAALSQTKTTPNIPFTLTSRSTQSEKYTEIVMQWDAKAARTNFYLDGQLVQKQMGTGGLPNAVNSLSIGVWIPNAAAGNPAFPTCHTYVDQVQVLDLEITAGKWCDYEEASIPCSKDADCEEWVQLNCFMDIFEAGCSYKRNDIDDGSISEQFCHFRLQPMVETSISSTVMTTRKLALHWEEED</sequence>
<dbReference type="EMBL" id="JASMQC010000003">
    <property type="protein sequence ID" value="KAK1946877.1"/>
    <property type="molecule type" value="Genomic_DNA"/>
</dbReference>
<name>A0AAD9GY45_9STRA</name>
<organism evidence="2 3">
    <name type="scientific">Phytophthora citrophthora</name>
    <dbReference type="NCBI Taxonomy" id="4793"/>
    <lineage>
        <taxon>Eukaryota</taxon>
        <taxon>Sar</taxon>
        <taxon>Stramenopiles</taxon>
        <taxon>Oomycota</taxon>
        <taxon>Peronosporomycetes</taxon>
        <taxon>Peronosporales</taxon>
        <taxon>Peronosporaceae</taxon>
        <taxon>Phytophthora</taxon>
    </lineage>
</organism>
<gene>
    <name evidence="2" type="ORF">P3T76_002429</name>
</gene>
<evidence type="ECO:0008006" key="4">
    <source>
        <dbReference type="Google" id="ProtNLM"/>
    </source>
</evidence>
<dbReference type="AlphaFoldDB" id="A0AAD9GY45"/>
<keyword evidence="3" id="KW-1185">Reference proteome</keyword>
<proteinExistence type="predicted"/>
<evidence type="ECO:0000313" key="3">
    <source>
        <dbReference type="Proteomes" id="UP001259832"/>
    </source>
</evidence>
<dbReference type="Gene3D" id="2.60.120.260">
    <property type="entry name" value="Galactose-binding domain-like"/>
    <property type="match status" value="1"/>
</dbReference>
<keyword evidence="1" id="KW-0732">Signal</keyword>
<comment type="caution">
    <text evidence="2">The sequence shown here is derived from an EMBL/GenBank/DDBJ whole genome shotgun (WGS) entry which is preliminary data.</text>
</comment>
<reference evidence="2" key="1">
    <citation type="submission" date="2023-08" db="EMBL/GenBank/DDBJ databases">
        <title>Reference Genome Resource for the Citrus Pathogen Phytophthora citrophthora.</title>
        <authorList>
            <person name="Moller H."/>
            <person name="Coetzee B."/>
            <person name="Rose L.J."/>
            <person name="Van Niekerk J.M."/>
        </authorList>
    </citation>
    <scope>NUCLEOTIDE SEQUENCE</scope>
    <source>
        <strain evidence="2">STE-U-9442</strain>
    </source>
</reference>
<feature type="chain" id="PRO_5042043163" description="GH16 domain-containing protein" evidence="1">
    <location>
        <begin position="19"/>
        <end position="1083"/>
    </location>
</feature>
<evidence type="ECO:0000313" key="2">
    <source>
        <dbReference type="EMBL" id="KAK1946877.1"/>
    </source>
</evidence>
<accession>A0AAD9GY45</accession>
<feature type="signal peptide" evidence="1">
    <location>
        <begin position="1"/>
        <end position="18"/>
    </location>
</feature>